<gene>
    <name evidence="5" type="ORF">HMPREF9238_01435</name>
</gene>
<evidence type="ECO:0000313" key="5">
    <source>
        <dbReference type="EMBL" id="EPD31657.1"/>
    </source>
</evidence>
<dbReference type="Gene3D" id="3.40.50.10420">
    <property type="entry name" value="NagB/RpiA/CoA transferase-like"/>
    <property type="match status" value="1"/>
</dbReference>
<dbReference type="AlphaFoldDB" id="A0A9W5VX37"/>
<feature type="compositionally biased region" description="Polar residues" evidence="4">
    <location>
        <begin position="8"/>
        <end position="17"/>
    </location>
</feature>
<reference evidence="5 6" key="1">
    <citation type="submission" date="2013-05" db="EMBL/GenBank/DDBJ databases">
        <title>The Genome Sequence of Actinomyces europaeus ACS-120-V-COL10B.</title>
        <authorList>
            <consortium name="The Broad Institute Genomics Platform"/>
            <person name="Earl A."/>
            <person name="Ward D."/>
            <person name="Feldgarden M."/>
            <person name="Gevers D."/>
            <person name="Saerens B."/>
            <person name="Vaneechoutte M."/>
            <person name="Walker B."/>
            <person name="Young S."/>
            <person name="Zeng Q."/>
            <person name="Gargeya S."/>
            <person name="Fitzgerald M."/>
            <person name="Haas B."/>
            <person name="Abouelleil A."/>
            <person name="Allen A.W."/>
            <person name="Alvarado L."/>
            <person name="Arachchi H.M."/>
            <person name="Berlin A.M."/>
            <person name="Chapman S.B."/>
            <person name="Gainer-Dewar J."/>
            <person name="Goldberg J."/>
            <person name="Griggs A."/>
            <person name="Gujja S."/>
            <person name="Hansen M."/>
            <person name="Howarth C."/>
            <person name="Imamovic A."/>
            <person name="Ireland A."/>
            <person name="Larimer J."/>
            <person name="McCowan C."/>
            <person name="Murphy C."/>
            <person name="Pearson M."/>
            <person name="Poon T.W."/>
            <person name="Priest M."/>
            <person name="Roberts A."/>
            <person name="Saif S."/>
            <person name="Shea T."/>
            <person name="Sisk P."/>
            <person name="Sykes S."/>
            <person name="Wortman J."/>
            <person name="Nusbaum C."/>
            <person name="Birren B."/>
        </authorList>
    </citation>
    <scope>NUCLEOTIDE SEQUENCE [LARGE SCALE GENOMIC DNA]</scope>
    <source>
        <strain evidence="5 6">ACS-120-V-Col10b</strain>
    </source>
</reference>
<dbReference type="InterPro" id="IPR037171">
    <property type="entry name" value="NagB/RpiA_transferase-like"/>
</dbReference>
<dbReference type="InterPro" id="IPR002698">
    <property type="entry name" value="FTHF_cligase"/>
</dbReference>
<dbReference type="GO" id="GO:0009396">
    <property type="term" value="P:folic acid-containing compound biosynthetic process"/>
    <property type="evidence" value="ECO:0007669"/>
    <property type="project" value="TreeGrafter"/>
</dbReference>
<keyword evidence="3" id="KW-0067">ATP-binding</keyword>
<dbReference type="GO" id="GO:0005524">
    <property type="term" value="F:ATP binding"/>
    <property type="evidence" value="ECO:0007669"/>
    <property type="project" value="UniProtKB-KW"/>
</dbReference>
<dbReference type="Proteomes" id="UP000014387">
    <property type="component" value="Unassembled WGS sequence"/>
</dbReference>
<comment type="similarity">
    <text evidence="1">Belongs to the 5-formyltetrahydrofolate cyclo-ligase family.</text>
</comment>
<proteinExistence type="inferred from homology"/>
<dbReference type="Pfam" id="PF01812">
    <property type="entry name" value="5-FTHF_cyc-lig"/>
    <property type="match status" value="1"/>
</dbReference>
<protein>
    <submittedName>
        <fullName evidence="5">5-formyltetrahydrofolate cyclo-ligase</fullName>
    </submittedName>
</protein>
<keyword evidence="6" id="KW-1185">Reference proteome</keyword>
<name>A0A9W5VX37_9ACTO</name>
<evidence type="ECO:0000256" key="2">
    <source>
        <dbReference type="ARBA" id="ARBA00022741"/>
    </source>
</evidence>
<evidence type="ECO:0000313" key="6">
    <source>
        <dbReference type="Proteomes" id="UP000014387"/>
    </source>
</evidence>
<sequence>MGSESRKTVSQKQNQSAGARVAREEMLHALRAASHTSLTPTPSAQFVDEVMRADDPASQIEICRPLSQPVREGDHKATKRALRTKLRAEREASRGQLDGSHVATEIWNTISPAVRKHGLPCAVAGYEALLGELSISRFMAASETSEIEVWRPVVSSAQGIKLSALPVGFVTSSQPSPAESSARIDPPVSLVLVPAMAVDEDGARLGQGGGWYDRALTAIKRAHPTALFFAAIPGKTYLSRGLIPTEPHDIPMDGVITEAGWTLF</sequence>
<dbReference type="InterPro" id="IPR024185">
    <property type="entry name" value="FTHF_cligase-like_sf"/>
</dbReference>
<dbReference type="PANTHER" id="PTHR23407">
    <property type="entry name" value="ATPASE INHIBITOR/5-FORMYLTETRAHYDROFOLATE CYCLO-LIGASE"/>
    <property type="match status" value="1"/>
</dbReference>
<organism evidence="5 6">
    <name type="scientific">Gleimia europaea ACS-120-V-Col10b</name>
    <dbReference type="NCBI Taxonomy" id="883069"/>
    <lineage>
        <taxon>Bacteria</taxon>
        <taxon>Bacillati</taxon>
        <taxon>Actinomycetota</taxon>
        <taxon>Actinomycetes</taxon>
        <taxon>Actinomycetales</taxon>
        <taxon>Actinomycetaceae</taxon>
        <taxon>Gleimia</taxon>
    </lineage>
</organism>
<dbReference type="EMBL" id="AGWN01000001">
    <property type="protein sequence ID" value="EPD31657.1"/>
    <property type="molecule type" value="Genomic_DNA"/>
</dbReference>
<evidence type="ECO:0000256" key="4">
    <source>
        <dbReference type="SAM" id="MobiDB-lite"/>
    </source>
</evidence>
<accession>A0A9W5VX37</accession>
<dbReference type="GO" id="GO:0035999">
    <property type="term" value="P:tetrahydrofolate interconversion"/>
    <property type="evidence" value="ECO:0007669"/>
    <property type="project" value="TreeGrafter"/>
</dbReference>
<feature type="region of interest" description="Disordered" evidence="4">
    <location>
        <begin position="1"/>
        <end position="40"/>
    </location>
</feature>
<evidence type="ECO:0000256" key="3">
    <source>
        <dbReference type="ARBA" id="ARBA00022840"/>
    </source>
</evidence>
<keyword evidence="2" id="KW-0547">Nucleotide-binding</keyword>
<dbReference type="SUPFAM" id="SSF100950">
    <property type="entry name" value="NagB/RpiA/CoA transferase-like"/>
    <property type="match status" value="1"/>
</dbReference>
<dbReference type="GO" id="GO:0030272">
    <property type="term" value="F:5-formyltetrahydrofolate cyclo-ligase activity"/>
    <property type="evidence" value="ECO:0007669"/>
    <property type="project" value="TreeGrafter"/>
</dbReference>
<comment type="caution">
    <text evidence="5">The sequence shown here is derived from an EMBL/GenBank/DDBJ whole genome shotgun (WGS) entry which is preliminary data.</text>
</comment>
<dbReference type="PANTHER" id="PTHR23407:SF1">
    <property type="entry name" value="5-FORMYLTETRAHYDROFOLATE CYCLO-LIGASE"/>
    <property type="match status" value="1"/>
</dbReference>
<evidence type="ECO:0000256" key="1">
    <source>
        <dbReference type="ARBA" id="ARBA00010638"/>
    </source>
</evidence>